<sequence length="149" mass="16461">MADTYGLWEPGHSLDAPIDLIPGVARFEPPDIVSFRLVRELSTDEIKRVFAFTHEAAARTGGLFSMTDASVPFTRISISAGLEFNRQFNPRMVRAAAVIGASYSMRILSETLVRAARLLKLEIADAPVRYFDDDVAARAWFDALRQGAA</sequence>
<dbReference type="RefSeq" id="WP_136934054.1">
    <property type="nucleotide sequence ID" value="NZ_SSMQ01000058.1"/>
</dbReference>
<reference evidence="1 2" key="1">
    <citation type="submission" date="2019-04" db="EMBL/GenBank/DDBJ databases">
        <authorList>
            <person name="Li Y."/>
            <person name="Wang J."/>
        </authorList>
    </citation>
    <scope>NUCLEOTIDE SEQUENCE [LARGE SCALE GENOMIC DNA]</scope>
    <source>
        <strain evidence="1 2">DSM 14668</strain>
    </source>
</reference>
<evidence type="ECO:0000313" key="1">
    <source>
        <dbReference type="EMBL" id="TKC99265.1"/>
    </source>
</evidence>
<accession>A0A4U1IXC7</accession>
<evidence type="ECO:0008006" key="3">
    <source>
        <dbReference type="Google" id="ProtNLM"/>
    </source>
</evidence>
<organism evidence="1 2">
    <name type="scientific">Polyangium fumosum</name>
    <dbReference type="NCBI Taxonomy" id="889272"/>
    <lineage>
        <taxon>Bacteria</taxon>
        <taxon>Pseudomonadati</taxon>
        <taxon>Myxococcota</taxon>
        <taxon>Polyangia</taxon>
        <taxon>Polyangiales</taxon>
        <taxon>Polyangiaceae</taxon>
        <taxon>Polyangium</taxon>
    </lineage>
</organism>
<proteinExistence type="predicted"/>
<evidence type="ECO:0000313" key="2">
    <source>
        <dbReference type="Proteomes" id="UP000309215"/>
    </source>
</evidence>
<protein>
    <recommendedName>
        <fullName evidence="3">STAS/SEC14 domain-containing protein</fullName>
    </recommendedName>
</protein>
<comment type="caution">
    <text evidence="1">The sequence shown here is derived from an EMBL/GenBank/DDBJ whole genome shotgun (WGS) entry which is preliminary data.</text>
</comment>
<name>A0A4U1IXC7_9BACT</name>
<dbReference type="Proteomes" id="UP000309215">
    <property type="component" value="Unassembled WGS sequence"/>
</dbReference>
<keyword evidence="2" id="KW-1185">Reference proteome</keyword>
<dbReference type="EMBL" id="SSMQ01000058">
    <property type="protein sequence ID" value="TKC99265.1"/>
    <property type="molecule type" value="Genomic_DNA"/>
</dbReference>
<dbReference type="OrthoDB" id="5519210at2"/>
<dbReference type="AlphaFoldDB" id="A0A4U1IXC7"/>
<gene>
    <name evidence="1" type="ORF">E8A74_38235</name>
</gene>